<dbReference type="AlphaFoldDB" id="A0A182JAD7"/>
<dbReference type="VEuPathDB" id="VectorBase:AATE014375"/>
<dbReference type="SUPFAM" id="SSF82704">
    <property type="entry name" value="AlbA-like"/>
    <property type="match status" value="1"/>
</dbReference>
<evidence type="ECO:0000313" key="5">
    <source>
        <dbReference type="EnsemblMetazoa" id="AATE014375-PA.1"/>
    </source>
</evidence>
<proteinExistence type="predicted"/>
<organism evidence="5">
    <name type="scientific">Anopheles atroparvus</name>
    <name type="common">European mosquito</name>
    <dbReference type="NCBI Taxonomy" id="41427"/>
    <lineage>
        <taxon>Eukaryota</taxon>
        <taxon>Metazoa</taxon>
        <taxon>Ecdysozoa</taxon>
        <taxon>Arthropoda</taxon>
        <taxon>Hexapoda</taxon>
        <taxon>Insecta</taxon>
        <taxon>Pterygota</taxon>
        <taxon>Neoptera</taxon>
        <taxon>Endopterygota</taxon>
        <taxon>Diptera</taxon>
        <taxon>Nematocera</taxon>
        <taxon>Culicoidea</taxon>
        <taxon>Culicidae</taxon>
        <taxon>Anophelinae</taxon>
        <taxon>Anopheles</taxon>
    </lineage>
</organism>
<protein>
    <submittedName>
        <fullName evidence="5">Uncharacterized protein</fullName>
    </submittedName>
</protein>
<comment type="subcellular location">
    <subcellularLocation>
        <location evidence="1">Nucleus</location>
        <location evidence="1">Nucleolus</location>
    </subcellularLocation>
</comment>
<dbReference type="InterPro" id="IPR036882">
    <property type="entry name" value="Alba-like_dom_sf"/>
</dbReference>
<keyword evidence="2" id="KW-0819">tRNA processing</keyword>
<evidence type="ECO:0000256" key="3">
    <source>
        <dbReference type="ARBA" id="ARBA00023242"/>
    </source>
</evidence>
<keyword evidence="3" id="KW-0539">Nucleus</keyword>
<reference evidence="5" key="1">
    <citation type="submission" date="2022-08" db="UniProtKB">
        <authorList>
            <consortium name="EnsemblMetazoa"/>
        </authorList>
    </citation>
    <scope>IDENTIFICATION</scope>
    <source>
        <strain evidence="5">EBRO</strain>
    </source>
</reference>
<dbReference type="Pfam" id="PF12328">
    <property type="entry name" value="Rpp20"/>
    <property type="match status" value="1"/>
</dbReference>
<feature type="compositionally biased region" description="Basic and acidic residues" evidence="4">
    <location>
        <begin position="15"/>
        <end position="33"/>
    </location>
</feature>
<dbReference type="Gene3D" id="3.30.110.20">
    <property type="entry name" value="Alba-like domain"/>
    <property type="match status" value="1"/>
</dbReference>
<dbReference type="STRING" id="41427.A0A182JAD7"/>
<dbReference type="GO" id="GO:0000172">
    <property type="term" value="C:ribonuclease MRP complex"/>
    <property type="evidence" value="ECO:0007669"/>
    <property type="project" value="InterPro"/>
</dbReference>
<dbReference type="PANTHER" id="PTHR15314:SF1">
    <property type="entry name" value="RIBONUCLEASE P PROTEIN SUBUNIT P20"/>
    <property type="match status" value="1"/>
</dbReference>
<accession>A0A182JAD7</accession>
<dbReference type="GO" id="GO:0005655">
    <property type="term" value="C:nucleolar ribonuclease P complex"/>
    <property type="evidence" value="ECO:0007669"/>
    <property type="project" value="InterPro"/>
</dbReference>
<evidence type="ECO:0000256" key="1">
    <source>
        <dbReference type="ARBA" id="ARBA00004604"/>
    </source>
</evidence>
<evidence type="ECO:0000256" key="2">
    <source>
        <dbReference type="ARBA" id="ARBA00022694"/>
    </source>
</evidence>
<dbReference type="PANTHER" id="PTHR15314">
    <property type="entry name" value="RIBONUCLEASE P PROTEIN SUBUNIT P20"/>
    <property type="match status" value="1"/>
</dbReference>
<feature type="region of interest" description="Disordered" evidence="4">
    <location>
        <begin position="1"/>
        <end position="49"/>
    </location>
</feature>
<evidence type="ECO:0000256" key="4">
    <source>
        <dbReference type="SAM" id="MobiDB-lite"/>
    </source>
</evidence>
<dbReference type="GO" id="GO:0001682">
    <property type="term" value="P:tRNA 5'-leader removal"/>
    <property type="evidence" value="ECO:0007669"/>
    <property type="project" value="InterPro"/>
</dbReference>
<dbReference type="EnsemblMetazoa" id="AATE014375-RA">
    <property type="protein sequence ID" value="AATE014375-PA.1"/>
    <property type="gene ID" value="AATE014375"/>
</dbReference>
<dbReference type="InterPro" id="IPR014612">
    <property type="entry name" value="Pop7/Rpp20"/>
</dbReference>
<name>A0A182JAD7_ANOAO</name>
<sequence>MSNTVASSDGAPSVKKSEGNAKRNARNRAEGDGAGRGNGTFPRKPTDRHTLKKRVLPKYFTRENDVYVTFKSDFTYQFKHCLDILNSPLGEVFVHCTGRAINRGINLALRVKTEYPEAFDYEVNTSQVAITDDLHPLHDADDFTEQRRMNSCLHIRIYRTVPTSRTTQPTK</sequence>
<dbReference type="GO" id="GO:0003676">
    <property type="term" value="F:nucleic acid binding"/>
    <property type="evidence" value="ECO:0007669"/>
    <property type="project" value="InterPro"/>
</dbReference>